<evidence type="ECO:0000313" key="2">
    <source>
        <dbReference type="EMBL" id="MFC4501777.1"/>
    </source>
</evidence>
<organism evidence="2 3">
    <name type="scientific">Streptomyces vulcanius</name>
    <dbReference type="NCBI Taxonomy" id="1441876"/>
    <lineage>
        <taxon>Bacteria</taxon>
        <taxon>Bacillati</taxon>
        <taxon>Actinomycetota</taxon>
        <taxon>Actinomycetes</taxon>
        <taxon>Kitasatosporales</taxon>
        <taxon>Streptomycetaceae</taxon>
        <taxon>Streptomyces</taxon>
    </lineage>
</organism>
<feature type="region of interest" description="Disordered" evidence="1">
    <location>
        <begin position="152"/>
        <end position="171"/>
    </location>
</feature>
<accession>A0ABV9ASE1</accession>
<dbReference type="RefSeq" id="WP_381173698.1">
    <property type="nucleotide sequence ID" value="NZ_JBHSFK010000012.1"/>
</dbReference>
<name>A0ABV9ASE1_9ACTN</name>
<keyword evidence="3" id="KW-1185">Reference proteome</keyword>
<evidence type="ECO:0000313" key="3">
    <source>
        <dbReference type="Proteomes" id="UP001595839"/>
    </source>
</evidence>
<dbReference type="Proteomes" id="UP001595839">
    <property type="component" value="Unassembled WGS sequence"/>
</dbReference>
<dbReference type="EMBL" id="JBHSFK010000012">
    <property type="protein sequence ID" value="MFC4501777.1"/>
    <property type="molecule type" value="Genomic_DNA"/>
</dbReference>
<feature type="region of interest" description="Disordered" evidence="1">
    <location>
        <begin position="1"/>
        <end position="23"/>
    </location>
</feature>
<sequence>MPEASKADPTVELPGGSANNRSQNAYEELRELLRRIEVFPPQMRVSWADSPDTPDAPITIGALSIGDVLRINRAIMAGLKRNLPANLLEERPHEPMMGETVLDTGTNEIGEVTGYVLRPLEAGRLWTAEPDNIARPPRDRLIRARMAQYSRGQRATAPAMLEPAQAERVTA</sequence>
<gene>
    <name evidence="2" type="ORF">ACFPIH_19960</name>
</gene>
<protein>
    <submittedName>
        <fullName evidence="2">Uncharacterized protein</fullName>
    </submittedName>
</protein>
<reference evidence="3" key="1">
    <citation type="journal article" date="2019" name="Int. J. Syst. Evol. Microbiol.">
        <title>The Global Catalogue of Microorganisms (GCM) 10K type strain sequencing project: providing services to taxonomists for standard genome sequencing and annotation.</title>
        <authorList>
            <consortium name="The Broad Institute Genomics Platform"/>
            <consortium name="The Broad Institute Genome Sequencing Center for Infectious Disease"/>
            <person name="Wu L."/>
            <person name="Ma J."/>
        </authorList>
    </citation>
    <scope>NUCLEOTIDE SEQUENCE [LARGE SCALE GENOMIC DNA]</scope>
    <source>
        <strain evidence="3">CGMCC 4.7177</strain>
    </source>
</reference>
<evidence type="ECO:0000256" key="1">
    <source>
        <dbReference type="SAM" id="MobiDB-lite"/>
    </source>
</evidence>
<proteinExistence type="predicted"/>
<comment type="caution">
    <text evidence="2">The sequence shown here is derived from an EMBL/GenBank/DDBJ whole genome shotgun (WGS) entry which is preliminary data.</text>
</comment>